<evidence type="ECO:0000259" key="1">
    <source>
        <dbReference type="Pfam" id="PF02955"/>
    </source>
</evidence>
<proteinExistence type="predicted"/>
<dbReference type="PANTHER" id="PTHR39217:SF1">
    <property type="entry name" value="GLUTATHIONE SYNTHETASE"/>
    <property type="match status" value="1"/>
</dbReference>
<evidence type="ECO:0000313" key="2">
    <source>
        <dbReference type="EMBL" id="SER89587.1"/>
    </source>
</evidence>
<dbReference type="STRING" id="587636.SAMN05216199_1362"/>
<organism evidence="2 3">
    <name type="scientific">Pedococcus cremeus</name>
    <dbReference type="NCBI Taxonomy" id="587636"/>
    <lineage>
        <taxon>Bacteria</taxon>
        <taxon>Bacillati</taxon>
        <taxon>Actinomycetota</taxon>
        <taxon>Actinomycetes</taxon>
        <taxon>Micrococcales</taxon>
        <taxon>Intrasporangiaceae</taxon>
        <taxon>Pedococcus</taxon>
    </lineage>
</organism>
<dbReference type="OrthoDB" id="3373978at2"/>
<dbReference type="SUPFAM" id="SSF56059">
    <property type="entry name" value="Glutathione synthetase ATP-binding domain-like"/>
    <property type="match status" value="1"/>
</dbReference>
<dbReference type="EMBL" id="FOHB01000002">
    <property type="protein sequence ID" value="SER89587.1"/>
    <property type="molecule type" value="Genomic_DNA"/>
</dbReference>
<dbReference type="RefSeq" id="WP_091756592.1">
    <property type="nucleotide sequence ID" value="NZ_FOHB01000002.1"/>
</dbReference>
<evidence type="ECO:0000313" key="3">
    <source>
        <dbReference type="Proteomes" id="UP000199019"/>
    </source>
</evidence>
<protein>
    <submittedName>
        <fullName evidence="2">Glutathione synthetase, ATP-grasp domain</fullName>
    </submittedName>
</protein>
<dbReference type="InterPro" id="IPR004218">
    <property type="entry name" value="GSHS_ATP-bd"/>
</dbReference>
<dbReference type="Gene3D" id="3.30.470.20">
    <property type="entry name" value="ATP-grasp fold, B domain"/>
    <property type="match status" value="1"/>
</dbReference>
<dbReference type="Pfam" id="PF02955">
    <property type="entry name" value="GSH-S_ATP"/>
    <property type="match status" value="1"/>
</dbReference>
<accession>A0A1H9SXM4</accession>
<dbReference type="AlphaFoldDB" id="A0A1H9SXM4"/>
<dbReference type="GO" id="GO:0005524">
    <property type="term" value="F:ATP binding"/>
    <property type="evidence" value="ECO:0007669"/>
    <property type="project" value="InterPro"/>
</dbReference>
<dbReference type="GO" id="GO:0004363">
    <property type="term" value="F:glutathione synthase activity"/>
    <property type="evidence" value="ECO:0007669"/>
    <property type="project" value="InterPro"/>
</dbReference>
<keyword evidence="3" id="KW-1185">Reference proteome</keyword>
<dbReference type="Proteomes" id="UP000199019">
    <property type="component" value="Unassembled WGS sequence"/>
</dbReference>
<name>A0A1H9SXM4_9MICO</name>
<reference evidence="3" key="1">
    <citation type="submission" date="2016-10" db="EMBL/GenBank/DDBJ databases">
        <authorList>
            <person name="Varghese N."/>
            <person name="Submissions S."/>
        </authorList>
    </citation>
    <scope>NUCLEOTIDE SEQUENCE [LARGE SCALE GENOMIC DNA]</scope>
    <source>
        <strain evidence="3">CGMCC 1.6963</strain>
    </source>
</reference>
<dbReference type="PANTHER" id="PTHR39217">
    <property type="match status" value="1"/>
</dbReference>
<dbReference type="InterPro" id="IPR053191">
    <property type="entry name" value="DcsG_Biosynth_Enzyme"/>
</dbReference>
<feature type="domain" description="Prokaryotic glutathione synthetase ATP-binding" evidence="1">
    <location>
        <begin position="131"/>
        <end position="248"/>
    </location>
</feature>
<gene>
    <name evidence="2" type="ORF">SAMN05216199_1362</name>
</gene>
<sequence length="286" mass="30854">MSAPAPKIVVVNSLAFAEHDPEAPLVVQALGDSGVRAELQHWDADVSWGGYDLVVVRSPWDYFTRLDEFLTWVEKVAAQTRIVNPASVIRWNSHKGYLAEMATQGVPVLPTLMLERGSSGAAERLAACGWSDVVAKPAVDGGARETLRTDPCSAEAAAHVERLVAAGDVVVQPFAPQIEAGETSLLFFGGELSHAVRKVPAAGDYRVQAHHGGTEHPHEPTPAELETARRAMACAPDRLTYARVDLVDVEGVPTLMELEVIEPDLFLRLDEEALGRFTVAVLAELP</sequence>